<dbReference type="Gene3D" id="3.30.1360.20">
    <property type="entry name" value="Transcriptional coactivator/pterin dehydratase"/>
    <property type="match status" value="1"/>
</dbReference>
<keyword evidence="4" id="KW-0456">Lyase</keyword>
<dbReference type="Proteomes" id="UP000327013">
    <property type="component" value="Chromosome 5"/>
</dbReference>
<dbReference type="SUPFAM" id="SSF55248">
    <property type="entry name" value="PCD-like"/>
    <property type="match status" value="1"/>
</dbReference>
<dbReference type="EMBL" id="CM017325">
    <property type="protein sequence ID" value="KAE8056873.1"/>
    <property type="molecule type" value="Genomic_DNA"/>
</dbReference>
<dbReference type="GO" id="GO:0009536">
    <property type="term" value="C:plastid"/>
    <property type="evidence" value="ECO:0007669"/>
    <property type="project" value="TreeGrafter"/>
</dbReference>
<dbReference type="AlphaFoldDB" id="A0A5N6R911"/>
<evidence type="ECO:0000256" key="3">
    <source>
        <dbReference type="ARBA" id="ARBA00013252"/>
    </source>
</evidence>
<dbReference type="EC" id="4.2.1.96" evidence="3"/>
<evidence type="ECO:0000313" key="5">
    <source>
        <dbReference type="EMBL" id="KAE8056873.1"/>
    </source>
</evidence>
<dbReference type="InterPro" id="IPR001533">
    <property type="entry name" value="Pterin_deHydtase"/>
</dbReference>
<comment type="catalytic activity">
    <reaction evidence="1">
        <text>(4aS,6R)-4a-hydroxy-L-erythro-5,6,7,8-tetrahydrobiopterin = (6R)-L-erythro-6,7-dihydrobiopterin + H2O</text>
        <dbReference type="Rhea" id="RHEA:11920"/>
        <dbReference type="ChEBI" id="CHEBI:15377"/>
        <dbReference type="ChEBI" id="CHEBI:15642"/>
        <dbReference type="ChEBI" id="CHEBI:43120"/>
        <dbReference type="EC" id="4.2.1.96"/>
    </reaction>
</comment>
<keyword evidence="6" id="KW-1185">Reference proteome</keyword>
<sequence length="220" mass="24426">MVLAPTKGHHRTSMALTAPFSSPLLLPYHRHHGHLNRKANPTLSFRGSKTRAAGNIDLLGDFGARDPFPAEVESRFGEKVLGNPCTEHKILIPNLSALSLSQQQCAPLSPFQACMTADEAQKLLKKVVGWRLLDEEAGLKLQCLWKLRDFKCGVELINRIYEVAEAAGHYPNIHLEQPNQVRAELWTASIGGLSMNDFIVAAKIDEIKTSDLVSKKRIWA</sequence>
<organism evidence="5 6">
    <name type="scientific">Carpinus fangiana</name>
    <dbReference type="NCBI Taxonomy" id="176857"/>
    <lineage>
        <taxon>Eukaryota</taxon>
        <taxon>Viridiplantae</taxon>
        <taxon>Streptophyta</taxon>
        <taxon>Embryophyta</taxon>
        <taxon>Tracheophyta</taxon>
        <taxon>Spermatophyta</taxon>
        <taxon>Magnoliopsida</taxon>
        <taxon>eudicotyledons</taxon>
        <taxon>Gunneridae</taxon>
        <taxon>Pentapetalae</taxon>
        <taxon>rosids</taxon>
        <taxon>fabids</taxon>
        <taxon>Fagales</taxon>
        <taxon>Betulaceae</taxon>
        <taxon>Carpinus</taxon>
    </lineage>
</organism>
<accession>A0A5N6R911</accession>
<comment type="similarity">
    <text evidence="2">Belongs to the pterin-4-alpha-carbinolamine dehydratase family.</text>
</comment>
<reference evidence="5 6" key="1">
    <citation type="submission" date="2019-06" db="EMBL/GenBank/DDBJ databases">
        <title>A chromosomal-level reference genome of Carpinus fangiana (Coryloideae, Betulaceae).</title>
        <authorList>
            <person name="Yang X."/>
            <person name="Wang Z."/>
            <person name="Zhang L."/>
            <person name="Hao G."/>
            <person name="Liu J."/>
            <person name="Yang Y."/>
        </authorList>
    </citation>
    <scope>NUCLEOTIDE SEQUENCE [LARGE SCALE GENOMIC DNA]</scope>
    <source>
        <strain evidence="5">Cfa_2016G</strain>
        <tissue evidence="5">Leaf</tissue>
    </source>
</reference>
<evidence type="ECO:0000313" key="6">
    <source>
        <dbReference type="Proteomes" id="UP000327013"/>
    </source>
</evidence>
<dbReference type="Pfam" id="PF01329">
    <property type="entry name" value="Pterin_4a"/>
    <property type="match status" value="1"/>
</dbReference>
<evidence type="ECO:0000256" key="1">
    <source>
        <dbReference type="ARBA" id="ARBA00001554"/>
    </source>
</evidence>
<proteinExistence type="inferred from homology"/>
<name>A0A5N6R911_9ROSI</name>
<evidence type="ECO:0000256" key="2">
    <source>
        <dbReference type="ARBA" id="ARBA00006472"/>
    </source>
</evidence>
<dbReference type="PANTHER" id="PTHR12599:SF8">
    <property type="entry name" value="PTERIN-4-ALPHA-CARBINOLAMINE DEHYDRATASE, CHLOROPLASTIC-RELATED"/>
    <property type="match status" value="1"/>
</dbReference>
<dbReference type="InterPro" id="IPR036428">
    <property type="entry name" value="PCD_sf"/>
</dbReference>
<gene>
    <name evidence="5" type="ORF">FH972_013609</name>
</gene>
<dbReference type="OrthoDB" id="277398at2759"/>
<dbReference type="GO" id="GO:0006729">
    <property type="term" value="P:tetrahydrobiopterin biosynthetic process"/>
    <property type="evidence" value="ECO:0007669"/>
    <property type="project" value="InterPro"/>
</dbReference>
<protein>
    <recommendedName>
        <fullName evidence="3">4a-hydroxytetrahydrobiopterin dehydratase</fullName>
        <ecNumber evidence="3">4.2.1.96</ecNumber>
    </recommendedName>
</protein>
<evidence type="ECO:0000256" key="4">
    <source>
        <dbReference type="ARBA" id="ARBA00023239"/>
    </source>
</evidence>
<dbReference type="GO" id="GO:0008124">
    <property type="term" value="F:4-alpha-hydroxytetrahydrobiopterin dehydratase activity"/>
    <property type="evidence" value="ECO:0007669"/>
    <property type="project" value="UniProtKB-EC"/>
</dbReference>
<dbReference type="PANTHER" id="PTHR12599">
    <property type="entry name" value="PTERIN-4-ALPHA-CARBINOLAMINE DEHYDRATASE"/>
    <property type="match status" value="1"/>
</dbReference>